<comment type="subcellular location">
    <subcellularLocation>
        <location evidence="13 14">Cytoplasm</location>
    </subcellularLocation>
</comment>
<evidence type="ECO:0000256" key="4">
    <source>
        <dbReference type="ARBA" id="ARBA00022984"/>
    </source>
</evidence>
<evidence type="ECO:0000259" key="15">
    <source>
        <dbReference type="Pfam" id="PF01225"/>
    </source>
</evidence>
<dbReference type="HAMAP" id="MF_00208">
    <property type="entry name" value="MurE"/>
    <property type="match status" value="1"/>
</dbReference>
<feature type="binding site" evidence="13">
    <location>
        <position position="192"/>
    </location>
    <ligand>
        <name>UDP-N-acetyl-alpha-D-muramoyl-L-alanyl-D-glutamate</name>
        <dbReference type="ChEBI" id="CHEBI:83900"/>
    </ligand>
</feature>
<feature type="binding site" evidence="13">
    <location>
        <position position="391"/>
    </location>
    <ligand>
        <name>meso-2,6-diaminopimelate</name>
        <dbReference type="ChEBI" id="CHEBI:57791"/>
    </ligand>
</feature>
<evidence type="ECO:0000256" key="6">
    <source>
        <dbReference type="ARBA" id="ARBA00023316"/>
    </source>
</evidence>
<feature type="binding site" evidence="13">
    <location>
        <position position="31"/>
    </location>
    <ligand>
        <name>UDP-N-acetyl-alpha-D-muramoyl-L-alanyl-D-glutamate</name>
        <dbReference type="ChEBI" id="CHEBI:83900"/>
    </ligand>
</feature>
<evidence type="ECO:0000256" key="7">
    <source>
        <dbReference type="ARBA" id="ARBA00050251"/>
    </source>
</evidence>
<dbReference type="UniPathway" id="UPA00219"/>
<evidence type="ECO:0000256" key="5">
    <source>
        <dbReference type="ARBA" id="ARBA00023306"/>
    </source>
</evidence>
<dbReference type="GO" id="GO:0008360">
    <property type="term" value="P:regulation of cell shape"/>
    <property type="evidence" value="ECO:0007669"/>
    <property type="project" value="UniProtKB-KW"/>
</dbReference>
<evidence type="ECO:0000313" key="18">
    <source>
        <dbReference type="EMBL" id="PQV63271.1"/>
    </source>
</evidence>
<dbReference type="SUPFAM" id="SSF53244">
    <property type="entry name" value="MurD-like peptide ligases, peptide-binding domain"/>
    <property type="match status" value="1"/>
</dbReference>
<feature type="short sequence motif" description="Meso-diaminopimelate recognition motif" evidence="13">
    <location>
        <begin position="415"/>
        <end position="418"/>
    </location>
</feature>
<dbReference type="InterPro" id="IPR000713">
    <property type="entry name" value="Mur_ligase_N"/>
</dbReference>
<dbReference type="SUPFAM" id="SSF53623">
    <property type="entry name" value="MurD-like peptide ligases, catalytic domain"/>
    <property type="match status" value="1"/>
</dbReference>
<keyword evidence="4 13" id="KW-0573">Peptidoglycan synthesis</keyword>
<comment type="function">
    <text evidence="13">Catalyzes the addition of meso-diaminopimelic acid to the nucleotide precursor UDP-N-acetylmuramoyl-L-alanyl-D-glutamate (UMAG) in the biosynthesis of bacterial cell-wall peptidoglycan.</text>
</comment>
<dbReference type="Proteomes" id="UP000237684">
    <property type="component" value="Unassembled WGS sequence"/>
</dbReference>
<organism evidence="18 19">
    <name type="scientific">Abditibacterium utsteinense</name>
    <dbReference type="NCBI Taxonomy" id="1960156"/>
    <lineage>
        <taxon>Bacteria</taxon>
        <taxon>Pseudomonadati</taxon>
        <taxon>Abditibacteriota</taxon>
        <taxon>Abditibacteriia</taxon>
        <taxon>Abditibacteriales</taxon>
        <taxon>Abditibacteriaceae</taxon>
        <taxon>Abditibacterium</taxon>
    </lineage>
</organism>
<evidence type="ECO:0000259" key="17">
    <source>
        <dbReference type="Pfam" id="PF08245"/>
    </source>
</evidence>
<dbReference type="EC" id="6.3.2.13" evidence="8 13"/>
<keyword evidence="13" id="KW-0547">Nucleotide-binding</keyword>
<keyword evidence="13" id="KW-0963">Cytoplasm</keyword>
<evidence type="ECO:0000256" key="9">
    <source>
        <dbReference type="ARBA" id="ARBA00072883"/>
    </source>
</evidence>
<dbReference type="Gene3D" id="3.40.1190.10">
    <property type="entry name" value="Mur-like, catalytic domain"/>
    <property type="match status" value="1"/>
</dbReference>
<evidence type="ECO:0000256" key="12">
    <source>
        <dbReference type="ARBA" id="ARBA00081560"/>
    </source>
</evidence>
<dbReference type="Pfam" id="PF02875">
    <property type="entry name" value="Mur_ligase_C"/>
    <property type="match status" value="1"/>
</dbReference>
<dbReference type="InterPro" id="IPR035911">
    <property type="entry name" value="MurE/MurF_N"/>
</dbReference>
<feature type="binding site" evidence="13">
    <location>
        <position position="471"/>
    </location>
    <ligand>
        <name>meso-2,6-diaminopimelate</name>
        <dbReference type="ChEBI" id="CHEBI:57791"/>
    </ligand>
</feature>
<comment type="caution">
    <text evidence="13">Lacks conserved residue(s) required for the propagation of feature annotation.</text>
</comment>
<keyword evidence="6 13" id="KW-0961">Cell wall biogenesis/degradation</keyword>
<dbReference type="EMBL" id="NIGF01000014">
    <property type="protein sequence ID" value="PQV63271.1"/>
    <property type="molecule type" value="Genomic_DNA"/>
</dbReference>
<keyword evidence="5 13" id="KW-0131">Cell cycle</keyword>
<keyword evidence="19" id="KW-1185">Reference proteome</keyword>
<evidence type="ECO:0000256" key="13">
    <source>
        <dbReference type="HAMAP-Rule" id="MF_00208"/>
    </source>
</evidence>
<dbReference type="SUPFAM" id="SSF63418">
    <property type="entry name" value="MurE/MurF N-terminal domain"/>
    <property type="match status" value="1"/>
</dbReference>
<dbReference type="GO" id="GO:0071555">
    <property type="term" value="P:cell wall organization"/>
    <property type="evidence" value="ECO:0007669"/>
    <property type="project" value="UniProtKB-KW"/>
</dbReference>
<keyword evidence="3 13" id="KW-0133">Cell shape</keyword>
<dbReference type="Pfam" id="PF08245">
    <property type="entry name" value="Mur_ligase_M"/>
    <property type="match status" value="1"/>
</dbReference>
<feature type="binding site" evidence="13">
    <location>
        <position position="467"/>
    </location>
    <ligand>
        <name>meso-2,6-diaminopimelate</name>
        <dbReference type="ChEBI" id="CHEBI:57791"/>
    </ligand>
</feature>
<dbReference type="NCBIfam" id="NF001126">
    <property type="entry name" value="PRK00139.1-4"/>
    <property type="match status" value="1"/>
</dbReference>
<keyword evidence="13" id="KW-0067">ATP-binding</keyword>
<keyword evidence="2 13" id="KW-0132">Cell division</keyword>
<dbReference type="GO" id="GO:0005737">
    <property type="term" value="C:cytoplasm"/>
    <property type="evidence" value="ECO:0007669"/>
    <property type="project" value="UniProtKB-SubCell"/>
</dbReference>
<dbReference type="InterPro" id="IPR036565">
    <property type="entry name" value="Mur-like_cat_sf"/>
</dbReference>
<keyword evidence="13" id="KW-0460">Magnesium</keyword>
<dbReference type="NCBIfam" id="NF001124">
    <property type="entry name" value="PRK00139.1-2"/>
    <property type="match status" value="1"/>
</dbReference>
<evidence type="ECO:0000256" key="10">
    <source>
        <dbReference type="ARBA" id="ARBA00075482"/>
    </source>
</evidence>
<evidence type="ECO:0000256" key="14">
    <source>
        <dbReference type="RuleBase" id="RU004135"/>
    </source>
</evidence>
<dbReference type="FunFam" id="3.90.190.20:FF:000006">
    <property type="entry name" value="UDP-N-acetylmuramoyl-L-alanyl-D-glutamate--2,6-diaminopimelate ligase"/>
    <property type="match status" value="1"/>
</dbReference>
<comment type="catalytic activity">
    <reaction evidence="7 13">
        <text>UDP-N-acetyl-alpha-D-muramoyl-L-alanyl-D-glutamate + meso-2,6-diaminopimelate + ATP = UDP-N-acetyl-alpha-D-muramoyl-L-alanyl-gamma-D-glutamyl-meso-2,6-diaminopimelate + ADP + phosphate + H(+)</text>
        <dbReference type="Rhea" id="RHEA:23676"/>
        <dbReference type="ChEBI" id="CHEBI:15378"/>
        <dbReference type="ChEBI" id="CHEBI:30616"/>
        <dbReference type="ChEBI" id="CHEBI:43474"/>
        <dbReference type="ChEBI" id="CHEBI:57791"/>
        <dbReference type="ChEBI" id="CHEBI:83900"/>
        <dbReference type="ChEBI" id="CHEBI:83905"/>
        <dbReference type="ChEBI" id="CHEBI:456216"/>
        <dbReference type="EC" id="6.3.2.13"/>
    </reaction>
</comment>
<comment type="caution">
    <text evidence="18">The sequence shown here is derived from an EMBL/GenBank/DDBJ whole genome shotgun (WGS) entry which is preliminary data.</text>
</comment>
<comment type="pathway">
    <text evidence="13 14">Cell wall biogenesis; peptidoglycan biosynthesis.</text>
</comment>
<dbReference type="Pfam" id="PF01225">
    <property type="entry name" value="Mur_ligase"/>
    <property type="match status" value="1"/>
</dbReference>
<dbReference type="AlphaFoldDB" id="A0A2S8SR30"/>
<comment type="similarity">
    <text evidence="1 13">Belongs to the MurCDEF family. MurE subfamily.</text>
</comment>
<evidence type="ECO:0000313" key="19">
    <source>
        <dbReference type="Proteomes" id="UP000237684"/>
    </source>
</evidence>
<proteinExistence type="inferred from homology"/>
<feature type="modified residue" description="N6-carboxylysine" evidence="13">
    <location>
        <position position="224"/>
    </location>
</feature>
<dbReference type="GO" id="GO:0009252">
    <property type="term" value="P:peptidoglycan biosynthetic process"/>
    <property type="evidence" value="ECO:0007669"/>
    <property type="project" value="UniProtKB-UniRule"/>
</dbReference>
<keyword evidence="13 18" id="KW-0436">Ligase</keyword>
<feature type="binding site" evidence="13">
    <location>
        <begin position="415"/>
        <end position="418"/>
    </location>
    <ligand>
        <name>meso-2,6-diaminopimelate</name>
        <dbReference type="ChEBI" id="CHEBI:57791"/>
    </ligand>
</feature>
<dbReference type="NCBIfam" id="TIGR01085">
    <property type="entry name" value="murE"/>
    <property type="match status" value="1"/>
</dbReference>
<dbReference type="GO" id="GO:0008765">
    <property type="term" value="F:UDP-N-acetylmuramoylalanyl-D-glutamate-2,6-diaminopimelate ligase activity"/>
    <property type="evidence" value="ECO:0007669"/>
    <property type="project" value="UniProtKB-UniRule"/>
</dbReference>
<evidence type="ECO:0000256" key="11">
    <source>
        <dbReference type="ARBA" id="ARBA00076158"/>
    </source>
</evidence>
<dbReference type="PANTHER" id="PTHR23135:SF4">
    <property type="entry name" value="UDP-N-ACETYLMURAMOYL-L-ALANYL-D-GLUTAMATE--2,6-DIAMINOPIMELATE LIGASE MURE HOMOLOG, CHLOROPLASTIC"/>
    <property type="match status" value="1"/>
</dbReference>
<dbReference type="InParanoid" id="A0A2S8SR30"/>
<reference evidence="18 19" key="1">
    <citation type="journal article" date="2018" name="Syst. Appl. Microbiol.">
        <title>Abditibacterium utsteinense sp. nov., the first cultivated member of candidate phylum FBP, isolated from ice-free Antarctic soil samples.</title>
        <authorList>
            <person name="Tahon G."/>
            <person name="Tytgat B."/>
            <person name="Lebbe L."/>
            <person name="Carlier A."/>
            <person name="Willems A."/>
        </authorList>
    </citation>
    <scope>NUCLEOTIDE SEQUENCE [LARGE SCALE GENOMIC DNA]</scope>
    <source>
        <strain evidence="18 19">LMG 29911</strain>
    </source>
</reference>
<evidence type="ECO:0000256" key="1">
    <source>
        <dbReference type="ARBA" id="ARBA00005898"/>
    </source>
</evidence>
<dbReference type="FunCoup" id="A0A2S8SR30">
    <property type="interactions" value="412"/>
</dbReference>
<dbReference type="PANTHER" id="PTHR23135">
    <property type="entry name" value="MUR LIGASE FAMILY MEMBER"/>
    <property type="match status" value="1"/>
</dbReference>
<protein>
    <recommendedName>
        <fullName evidence="9 13">UDP-N-acetylmuramoyl-L-alanyl-D-glutamate--2,6-diaminopimelate ligase</fullName>
        <ecNumber evidence="8 13">6.3.2.13</ecNumber>
    </recommendedName>
    <alternativeName>
        <fullName evidence="10 13">Meso-A2pm-adding enzyme</fullName>
    </alternativeName>
    <alternativeName>
        <fullName evidence="11 13">Meso-diaminopimelate-adding enzyme</fullName>
    </alternativeName>
    <alternativeName>
        <fullName evidence="12 13">UDP-MurNAc-L-Ala-D-Glu:meso-diaminopimelate ligase</fullName>
    </alternativeName>
    <alternativeName>
        <fullName evidence="13">UDP-MurNAc-tripeptide synthetase</fullName>
    </alternativeName>
    <alternativeName>
        <fullName evidence="13">UDP-N-acetylmuramyl-tripeptide synthetase</fullName>
    </alternativeName>
</protein>
<gene>
    <name evidence="13" type="primary">murE</name>
    <name evidence="18" type="ORF">B1R32_11497</name>
</gene>
<dbReference type="InterPro" id="IPR005761">
    <property type="entry name" value="UDP-N-AcMur-Glu-dNH2Pim_ligase"/>
</dbReference>
<dbReference type="RefSeq" id="WP_106380684.1">
    <property type="nucleotide sequence ID" value="NZ_NIGF01000014.1"/>
</dbReference>
<evidence type="ECO:0000256" key="8">
    <source>
        <dbReference type="ARBA" id="ARBA00066633"/>
    </source>
</evidence>
<dbReference type="GO" id="GO:0005524">
    <property type="term" value="F:ATP binding"/>
    <property type="evidence" value="ECO:0007669"/>
    <property type="project" value="UniProtKB-UniRule"/>
</dbReference>
<evidence type="ECO:0000259" key="16">
    <source>
        <dbReference type="Pfam" id="PF02875"/>
    </source>
</evidence>
<dbReference type="OrthoDB" id="9800958at2"/>
<dbReference type="GO" id="GO:0051301">
    <property type="term" value="P:cell division"/>
    <property type="evidence" value="ECO:0007669"/>
    <property type="project" value="UniProtKB-KW"/>
</dbReference>
<name>A0A2S8SR30_9BACT</name>
<feature type="domain" description="Mur ligase central" evidence="17">
    <location>
        <begin position="112"/>
        <end position="318"/>
    </location>
</feature>
<feature type="domain" description="Mur ligase C-terminal" evidence="16">
    <location>
        <begin position="342"/>
        <end position="469"/>
    </location>
</feature>
<dbReference type="Gene3D" id="3.40.1390.10">
    <property type="entry name" value="MurE/MurF, N-terminal domain"/>
    <property type="match status" value="1"/>
</dbReference>
<comment type="PTM">
    <text evidence="13">Carboxylation is probably crucial for Mg(2+) binding and, consequently, for the gamma-phosphate positioning of ATP.</text>
</comment>
<accession>A0A2S8SR30</accession>
<feature type="binding site" evidence="13">
    <location>
        <begin position="114"/>
        <end position="120"/>
    </location>
    <ligand>
        <name>ATP</name>
        <dbReference type="ChEBI" id="CHEBI:30616"/>
    </ligand>
</feature>
<dbReference type="InterPro" id="IPR004101">
    <property type="entry name" value="Mur_ligase_C"/>
</dbReference>
<sequence>MPLLKELLISTPDAQILGDENLNIKAVNYDSREVSAGSAFVCIKGVATDGHKFAAAAVERGATVIVAEDAELLGEIPQNITQVIVPDTRRALAMMACEFYSHPSREMMLVGITGTNGKTTVAHLVADLLREGGYKSVGIIGTLGAKAEKTYYDTGRTTPESLDLQRLLADFLDGGSEAVVMEVSSHALALQRVAGCAFDAGIFTNLTQDHLDFHGEMEDYFAAKTKLFTDVARESEAHKSFGAVFNADDRYGVRLLDIAADVPYITYGIEAEAHVKAEAVHLSASGTSFVARTSSGDIPFDLSLTGRFNVSNALAAISFAILKGMSASQIQSAMQRAKAPEGRMEMIDEGQSFFVAVDYAHTPDGLKNVLATTKEFTRGKLIAVFGCGGDRDRTKRPQMGAIAAGLADILVVTSDNPRSEDPYRILEDVLEGTSGSHCTVESEVDRRKAIERALELAKPGDFVLIAGKGHETYQIFKERTIHFDDREVVREALEHLKDGK</sequence>
<dbReference type="Gene3D" id="3.90.190.20">
    <property type="entry name" value="Mur ligase, C-terminal domain"/>
    <property type="match status" value="1"/>
</dbReference>
<dbReference type="GO" id="GO:0000287">
    <property type="term" value="F:magnesium ion binding"/>
    <property type="evidence" value="ECO:0007669"/>
    <property type="project" value="UniProtKB-UniRule"/>
</dbReference>
<dbReference type="InterPro" id="IPR013221">
    <property type="entry name" value="Mur_ligase_cen"/>
</dbReference>
<dbReference type="InterPro" id="IPR036615">
    <property type="entry name" value="Mur_ligase_C_dom_sf"/>
</dbReference>
<comment type="cofactor">
    <cofactor evidence="13">
        <name>Mg(2+)</name>
        <dbReference type="ChEBI" id="CHEBI:18420"/>
    </cofactor>
</comment>
<evidence type="ECO:0000256" key="3">
    <source>
        <dbReference type="ARBA" id="ARBA00022960"/>
    </source>
</evidence>
<evidence type="ECO:0000256" key="2">
    <source>
        <dbReference type="ARBA" id="ARBA00022618"/>
    </source>
</evidence>
<feature type="binding site" evidence="13">
    <location>
        <position position="184"/>
    </location>
    <ligand>
        <name>UDP-N-acetyl-alpha-D-muramoyl-L-alanyl-D-glutamate</name>
        <dbReference type="ChEBI" id="CHEBI:83900"/>
    </ligand>
</feature>
<feature type="binding site" evidence="13">
    <location>
        <begin position="157"/>
        <end position="158"/>
    </location>
    <ligand>
        <name>UDP-N-acetyl-alpha-D-muramoyl-L-alanyl-D-glutamate</name>
        <dbReference type="ChEBI" id="CHEBI:83900"/>
    </ligand>
</feature>
<feature type="domain" description="Mur ligase N-terminal catalytic" evidence="15">
    <location>
        <begin position="24"/>
        <end position="100"/>
    </location>
</feature>